<dbReference type="GO" id="GO:0042732">
    <property type="term" value="P:D-xylose metabolic process"/>
    <property type="evidence" value="ECO:0007669"/>
    <property type="project" value="UniProtKB-UniRule"/>
</dbReference>
<feature type="domain" description="Carbohydrate kinase FGGY N-terminal" evidence="5">
    <location>
        <begin position="130"/>
        <end position="236"/>
    </location>
</feature>
<dbReference type="OrthoDB" id="1728974at2759"/>
<dbReference type="RefSeq" id="XP_001645776.1">
    <property type="nucleotide sequence ID" value="XM_001645726.1"/>
</dbReference>
<evidence type="ECO:0000256" key="3">
    <source>
        <dbReference type="ARBA" id="ARBA00022777"/>
    </source>
</evidence>
<keyword evidence="7" id="KW-1185">Reference proteome</keyword>
<evidence type="ECO:0000313" key="7">
    <source>
        <dbReference type="Proteomes" id="UP000000267"/>
    </source>
</evidence>
<keyword evidence="4" id="KW-0067">ATP-binding</keyword>
<dbReference type="PANTHER" id="PTHR10196:SF57">
    <property type="entry name" value="XYLULOSE KINASE"/>
    <property type="match status" value="1"/>
</dbReference>
<protein>
    <recommendedName>
        <fullName evidence="4">Xylulose kinase</fullName>
        <ecNumber evidence="4">2.7.1.17</ecNumber>
    </recommendedName>
</protein>
<dbReference type="FunCoup" id="A7TII0">
    <property type="interactions" value="513"/>
</dbReference>
<dbReference type="GO" id="GO:0005998">
    <property type="term" value="P:xylulose catabolic process"/>
    <property type="evidence" value="ECO:0007669"/>
    <property type="project" value="EnsemblFungi"/>
</dbReference>
<name>A7TII0_VANPO</name>
<reference evidence="6 7" key="1">
    <citation type="journal article" date="2007" name="Proc. Natl. Acad. Sci. U.S.A.">
        <title>Independent sorting-out of thousands of duplicated gene pairs in two yeast species descended from a whole-genome duplication.</title>
        <authorList>
            <person name="Scannell D.R."/>
            <person name="Frank A.C."/>
            <person name="Conant G.C."/>
            <person name="Byrne K.P."/>
            <person name="Woolfit M."/>
            <person name="Wolfe K.H."/>
        </authorList>
    </citation>
    <scope>NUCLEOTIDE SEQUENCE [LARGE SCALE GENOMIC DNA]</scope>
    <source>
        <strain evidence="7">ATCC 22028 / DSM 70294 / BCRC 21397 / CBS 2163 / NBRC 10782 / NRRL Y-8283 / UCD 57-17</strain>
    </source>
</reference>
<dbReference type="GO" id="GO:0004856">
    <property type="term" value="F:D-xylulokinase activity"/>
    <property type="evidence" value="ECO:0007669"/>
    <property type="project" value="UniProtKB-UniRule"/>
</dbReference>
<comment type="catalytic activity">
    <reaction evidence="4">
        <text>D-xylulose + ATP = D-xylulose 5-phosphate + ADP + H(+)</text>
        <dbReference type="Rhea" id="RHEA:10964"/>
        <dbReference type="ChEBI" id="CHEBI:15378"/>
        <dbReference type="ChEBI" id="CHEBI:17140"/>
        <dbReference type="ChEBI" id="CHEBI:30616"/>
        <dbReference type="ChEBI" id="CHEBI:57737"/>
        <dbReference type="ChEBI" id="CHEBI:456216"/>
        <dbReference type="EC" id="2.7.1.17"/>
    </reaction>
</comment>
<dbReference type="GeneID" id="5546174"/>
<keyword evidence="4" id="KW-0859">Xylose metabolism</keyword>
<dbReference type="PANTHER" id="PTHR10196">
    <property type="entry name" value="SUGAR KINASE"/>
    <property type="match status" value="1"/>
</dbReference>
<dbReference type="PhylomeDB" id="A7TII0"/>
<dbReference type="HOGENOM" id="CLU_016149_5_0_1"/>
<dbReference type="InParanoid" id="A7TII0"/>
<dbReference type="Proteomes" id="UP000000267">
    <property type="component" value="Unassembled WGS sequence"/>
</dbReference>
<dbReference type="EMBL" id="DS480396">
    <property type="protein sequence ID" value="EDO17918.1"/>
    <property type="molecule type" value="Genomic_DNA"/>
</dbReference>
<dbReference type="InterPro" id="IPR042024">
    <property type="entry name" value="D-XK_euk"/>
</dbReference>
<comment type="similarity">
    <text evidence="1 4">Belongs to the FGGY kinase family.</text>
</comment>
<dbReference type="GO" id="GO:0005524">
    <property type="term" value="F:ATP binding"/>
    <property type="evidence" value="ECO:0007669"/>
    <property type="project" value="UniProtKB-UniRule"/>
</dbReference>
<sequence length="582" mass="65540">MVEDKYYLGFDLSTQQLKCLAIDQNLNIIHAETVQFDKELPKYNTHNGVYINGNVVDCPVGLWVDAIDLIFQKFHESGFDLKKVEAMSGSCQQHGSVFWSHESESLLNSLDVSKGSLSQQLVPLAFSRQNAPNWQDHSTSLQCNELEASVDGMEELCEITGSRAHYRFTGPQILKIAEAEPDNYSNTRTISLVSSFVHSILCGKLLPLEEADACGMNLYDIKNHNFDQRLLNVIDSKINQKNCTDLYSKLMGNPLQINKNPISLGNISKYFVQKYDINPNCSIFSFTGDNLATICSLPLKENDVLVSLGTSTTVLLVTSKYHPSPNYHLFIHPTIPNHFMGMICYSNGSLAREKIRDAINDNDTGDWEAFNKEVCTEGNSNADEIGVYFPISEIVPNVEAVCKRAKFNIKTGDIEKYVDSFKNDPKNIVESQALSCRVRLTPLLSDGENVVNDSSNEKVKFDFENLSLLEYKKVRPSRVFFVGGASKNDAIVDKYAEVLGAKEGNYRFSNTSNSCALGGCYKAIWSKTQEMGQIPIPFVDFLNEKFNWDNIEKLPITSKKDWENFYYKIKPLSQLECSLMKE</sequence>
<dbReference type="CDD" id="cd07776">
    <property type="entry name" value="ASKHA_NBD_FGGY_SpXK-like"/>
    <property type="match status" value="1"/>
</dbReference>
<organism evidence="7">
    <name type="scientific">Vanderwaltozyma polyspora (strain ATCC 22028 / DSM 70294 / BCRC 21397 / CBS 2163 / NBRC 10782 / NRRL Y-8283 / UCD 57-17)</name>
    <name type="common">Kluyveromyces polysporus</name>
    <dbReference type="NCBI Taxonomy" id="436907"/>
    <lineage>
        <taxon>Eukaryota</taxon>
        <taxon>Fungi</taxon>
        <taxon>Dikarya</taxon>
        <taxon>Ascomycota</taxon>
        <taxon>Saccharomycotina</taxon>
        <taxon>Saccharomycetes</taxon>
        <taxon>Saccharomycetales</taxon>
        <taxon>Saccharomycetaceae</taxon>
        <taxon>Vanderwaltozyma</taxon>
    </lineage>
</organism>
<evidence type="ECO:0000256" key="1">
    <source>
        <dbReference type="ARBA" id="ARBA00009156"/>
    </source>
</evidence>
<dbReference type="InterPro" id="IPR018484">
    <property type="entry name" value="FGGY_N"/>
</dbReference>
<keyword evidence="3 4" id="KW-0418">Kinase</keyword>
<comment type="function">
    <text evidence="4">Highly specific D-xylulose kinase which participates in the catabolism of xylose. Xylose is a major component of hemicelluloses such as xylan. Most fungi utilize D-xylose via three enzymatic reactions, xylose reductase (XR), xylitol dehydrogenase (XDH), and xylulokinase, to form xylulose 5-phosphate, which enters pentose phosphate pathway.</text>
</comment>
<dbReference type="AlphaFoldDB" id="A7TII0"/>
<dbReference type="KEGG" id="vpo:Kpol_1010p34"/>
<gene>
    <name evidence="6" type="ORF">Kpol_1010p34</name>
</gene>
<dbReference type="eggNOG" id="KOG2531">
    <property type="taxonomic scope" value="Eukaryota"/>
</dbReference>
<keyword evidence="4" id="KW-0119">Carbohydrate metabolism</keyword>
<keyword evidence="2 4" id="KW-0808">Transferase</keyword>
<dbReference type="InterPro" id="IPR043129">
    <property type="entry name" value="ATPase_NBD"/>
</dbReference>
<evidence type="ECO:0000313" key="6">
    <source>
        <dbReference type="EMBL" id="EDO17918.1"/>
    </source>
</evidence>
<proteinExistence type="inferred from homology"/>
<dbReference type="STRING" id="436907.A7TII0"/>
<dbReference type="EC" id="2.7.1.17" evidence="4"/>
<keyword evidence="4" id="KW-0547">Nucleotide-binding</keyword>
<dbReference type="Pfam" id="PF00370">
    <property type="entry name" value="FGGY_N"/>
    <property type="match status" value="1"/>
</dbReference>
<dbReference type="OMA" id="NSCALGG"/>
<evidence type="ECO:0000259" key="5">
    <source>
        <dbReference type="Pfam" id="PF00370"/>
    </source>
</evidence>
<evidence type="ECO:0000256" key="4">
    <source>
        <dbReference type="RuleBase" id="RU367058"/>
    </source>
</evidence>
<dbReference type="GO" id="GO:0005829">
    <property type="term" value="C:cytosol"/>
    <property type="evidence" value="ECO:0007669"/>
    <property type="project" value="TreeGrafter"/>
</dbReference>
<dbReference type="Gene3D" id="3.30.420.40">
    <property type="match status" value="2"/>
</dbReference>
<evidence type="ECO:0000256" key="2">
    <source>
        <dbReference type="ARBA" id="ARBA00022679"/>
    </source>
</evidence>
<accession>A7TII0</accession>
<dbReference type="SUPFAM" id="SSF53067">
    <property type="entry name" value="Actin-like ATPase domain"/>
    <property type="match status" value="2"/>
</dbReference>